<sequence length="83" mass="9337">MFPFVPDKVWQAFCRGRDSKPASNREVSGTTPPHRPVGRRVHHGRDVDPQPHHAGQHEQHQLTLISQLCGSITVEENSWNGGH</sequence>
<protein>
    <submittedName>
        <fullName evidence="2">Uncharacterized protein</fullName>
    </submittedName>
</protein>
<evidence type="ECO:0000313" key="2">
    <source>
        <dbReference type="EMBL" id="KAJ8386709.1"/>
    </source>
</evidence>
<dbReference type="EMBL" id="JAINUG010000223">
    <property type="protein sequence ID" value="KAJ8386709.1"/>
    <property type="molecule type" value="Genomic_DNA"/>
</dbReference>
<keyword evidence="3" id="KW-1185">Reference proteome</keyword>
<reference evidence="2" key="1">
    <citation type="journal article" date="2023" name="Science">
        <title>Genome structures resolve the early diversification of teleost fishes.</title>
        <authorList>
            <person name="Parey E."/>
            <person name="Louis A."/>
            <person name="Montfort J."/>
            <person name="Bouchez O."/>
            <person name="Roques C."/>
            <person name="Iampietro C."/>
            <person name="Lluch J."/>
            <person name="Castinel A."/>
            <person name="Donnadieu C."/>
            <person name="Desvignes T."/>
            <person name="Floi Bucao C."/>
            <person name="Jouanno E."/>
            <person name="Wen M."/>
            <person name="Mejri S."/>
            <person name="Dirks R."/>
            <person name="Jansen H."/>
            <person name="Henkel C."/>
            <person name="Chen W.J."/>
            <person name="Zahm M."/>
            <person name="Cabau C."/>
            <person name="Klopp C."/>
            <person name="Thompson A.W."/>
            <person name="Robinson-Rechavi M."/>
            <person name="Braasch I."/>
            <person name="Lecointre G."/>
            <person name="Bobe J."/>
            <person name="Postlethwait J.H."/>
            <person name="Berthelot C."/>
            <person name="Roest Crollius H."/>
            <person name="Guiguen Y."/>
        </authorList>
    </citation>
    <scope>NUCLEOTIDE SEQUENCE</scope>
    <source>
        <strain evidence="2">NC1722</strain>
    </source>
</reference>
<dbReference type="Proteomes" id="UP001221898">
    <property type="component" value="Unassembled WGS sequence"/>
</dbReference>
<feature type="region of interest" description="Disordered" evidence="1">
    <location>
        <begin position="16"/>
        <end position="60"/>
    </location>
</feature>
<accession>A0AAD7RM54</accession>
<proteinExistence type="predicted"/>
<feature type="compositionally biased region" description="Basic and acidic residues" evidence="1">
    <location>
        <begin position="44"/>
        <end position="60"/>
    </location>
</feature>
<evidence type="ECO:0000256" key="1">
    <source>
        <dbReference type="SAM" id="MobiDB-lite"/>
    </source>
</evidence>
<name>A0AAD7RM54_9TELE</name>
<dbReference type="AlphaFoldDB" id="A0AAD7RM54"/>
<organism evidence="2 3">
    <name type="scientific">Aldrovandia affinis</name>
    <dbReference type="NCBI Taxonomy" id="143900"/>
    <lineage>
        <taxon>Eukaryota</taxon>
        <taxon>Metazoa</taxon>
        <taxon>Chordata</taxon>
        <taxon>Craniata</taxon>
        <taxon>Vertebrata</taxon>
        <taxon>Euteleostomi</taxon>
        <taxon>Actinopterygii</taxon>
        <taxon>Neopterygii</taxon>
        <taxon>Teleostei</taxon>
        <taxon>Notacanthiformes</taxon>
        <taxon>Halosauridae</taxon>
        <taxon>Aldrovandia</taxon>
    </lineage>
</organism>
<evidence type="ECO:0000313" key="3">
    <source>
        <dbReference type="Proteomes" id="UP001221898"/>
    </source>
</evidence>
<comment type="caution">
    <text evidence="2">The sequence shown here is derived from an EMBL/GenBank/DDBJ whole genome shotgun (WGS) entry which is preliminary data.</text>
</comment>
<gene>
    <name evidence="2" type="ORF">AAFF_G00166580</name>
</gene>